<comment type="similarity">
    <text evidence="1 5">Belongs to the proline oxidase family.</text>
</comment>
<evidence type="ECO:0000256" key="1">
    <source>
        <dbReference type="ARBA" id="ARBA00005869"/>
    </source>
</evidence>
<dbReference type="InterPro" id="IPR029041">
    <property type="entry name" value="FAD-linked_oxidoreductase-like"/>
</dbReference>
<dbReference type="GO" id="GO:0071949">
    <property type="term" value="F:FAD binding"/>
    <property type="evidence" value="ECO:0007669"/>
    <property type="project" value="TreeGrafter"/>
</dbReference>
<evidence type="ECO:0000313" key="7">
    <source>
        <dbReference type="EMBL" id="KAE8156613.1"/>
    </source>
</evidence>
<name>A0A5N6UDE4_ASPTM</name>
<gene>
    <name evidence="7" type="ORF">BDV40DRAFT_309491</name>
</gene>
<keyword evidence="3 5" id="KW-0560">Oxidoreductase</keyword>
<dbReference type="Pfam" id="PF01619">
    <property type="entry name" value="Pro_dh"/>
    <property type="match status" value="1"/>
</dbReference>
<sequence>MKPKVFWPRKPETFYSASKSLADATASSSSSSLPAQHAILHSSPAQKKAPLADLPTKTLLRSLFLTSAMASPLLKPSIAVLKYVVESKSPLLSPSKNPIMNYILRATIYNHFCAGVNETEVRKTVQDMKNLGFKGVILGYARESVAKIDAAGGSHVEEWKDAQAMEDRAVDEWKEGNLRTLRMVGKGDYMNIKFTGAGPAAVEALARGDLVPPPRIKQAITEICEATAAQGSRFWIDAEQQIFQPAIDAWTIELMRQFNRDGRVVVINTVQAYLKSSAENIHRHLTLAGKEGWALGIKLVRGAYIQHDIRERIHDTKADTDRNYNHIVESLLSRQSPFQELQDTKFPDARLFVATHNAESARRAYSISRHRILNGLPTIPLEMGQLQGMADEVSCGLLAEYRPESDEPLSGKSPVEASVFPKVFKCLAWGTTEECLHFLLRRAVENQGAVVRTQDTAAAMRREAWRRIGLRR</sequence>
<evidence type="ECO:0000313" key="8">
    <source>
        <dbReference type="Proteomes" id="UP000326950"/>
    </source>
</evidence>
<proteinExistence type="inferred from homology"/>
<reference evidence="7 8" key="1">
    <citation type="submission" date="2019-04" db="EMBL/GenBank/DDBJ databases">
        <title>Friends and foes A comparative genomics study of 23 Aspergillus species from section Flavi.</title>
        <authorList>
            <consortium name="DOE Joint Genome Institute"/>
            <person name="Kjaerbolling I."/>
            <person name="Vesth T."/>
            <person name="Frisvad J.C."/>
            <person name="Nybo J.L."/>
            <person name="Theobald S."/>
            <person name="Kildgaard S."/>
            <person name="Isbrandt T."/>
            <person name="Kuo A."/>
            <person name="Sato A."/>
            <person name="Lyhne E.K."/>
            <person name="Kogle M.E."/>
            <person name="Wiebenga A."/>
            <person name="Kun R.S."/>
            <person name="Lubbers R.J."/>
            <person name="Makela M.R."/>
            <person name="Barry K."/>
            <person name="Chovatia M."/>
            <person name="Clum A."/>
            <person name="Daum C."/>
            <person name="Haridas S."/>
            <person name="He G."/>
            <person name="LaButti K."/>
            <person name="Lipzen A."/>
            <person name="Mondo S."/>
            <person name="Riley R."/>
            <person name="Salamov A."/>
            <person name="Simmons B.A."/>
            <person name="Magnuson J.K."/>
            <person name="Henrissat B."/>
            <person name="Mortensen U.H."/>
            <person name="Larsen T.O."/>
            <person name="Devries R.P."/>
            <person name="Grigoriev I.V."/>
            <person name="Machida M."/>
            <person name="Baker S.E."/>
            <person name="Andersen M.R."/>
        </authorList>
    </citation>
    <scope>NUCLEOTIDE SEQUENCE [LARGE SCALE GENOMIC DNA]</scope>
    <source>
        <strain evidence="7 8">CBS 117626</strain>
    </source>
</reference>
<accession>A0A5N6UDE4</accession>
<dbReference type="OrthoDB" id="5464at2759"/>
<dbReference type="InterPro" id="IPR002872">
    <property type="entry name" value="Proline_DH_dom"/>
</dbReference>
<dbReference type="AlphaFoldDB" id="A0A5N6UDE4"/>
<feature type="domain" description="Proline dehydrogenase" evidence="6">
    <location>
        <begin position="122"/>
        <end position="451"/>
    </location>
</feature>
<dbReference type="Gene3D" id="3.20.20.220">
    <property type="match status" value="1"/>
</dbReference>
<dbReference type="PANTHER" id="PTHR13914">
    <property type="entry name" value="PROLINE OXIDASE"/>
    <property type="match status" value="1"/>
</dbReference>
<comment type="cofactor">
    <cofactor evidence="5">
        <name>FAD</name>
        <dbReference type="ChEBI" id="CHEBI:57692"/>
    </cofactor>
</comment>
<organism evidence="7 8">
    <name type="scientific">Aspergillus tamarii</name>
    <dbReference type="NCBI Taxonomy" id="41984"/>
    <lineage>
        <taxon>Eukaryota</taxon>
        <taxon>Fungi</taxon>
        <taxon>Dikarya</taxon>
        <taxon>Ascomycota</taxon>
        <taxon>Pezizomycotina</taxon>
        <taxon>Eurotiomycetes</taxon>
        <taxon>Eurotiomycetidae</taxon>
        <taxon>Eurotiales</taxon>
        <taxon>Aspergillaceae</taxon>
        <taxon>Aspergillus</taxon>
        <taxon>Aspergillus subgen. Circumdati</taxon>
    </lineage>
</organism>
<evidence type="ECO:0000256" key="3">
    <source>
        <dbReference type="ARBA" id="ARBA00023002"/>
    </source>
</evidence>
<comment type="catalytic activity">
    <reaction evidence="5">
        <text>L-proline + a quinone = (S)-1-pyrroline-5-carboxylate + a quinol + H(+)</text>
        <dbReference type="Rhea" id="RHEA:23784"/>
        <dbReference type="ChEBI" id="CHEBI:15378"/>
        <dbReference type="ChEBI" id="CHEBI:17388"/>
        <dbReference type="ChEBI" id="CHEBI:24646"/>
        <dbReference type="ChEBI" id="CHEBI:60039"/>
        <dbReference type="ChEBI" id="CHEBI:132124"/>
        <dbReference type="EC" id="1.5.5.2"/>
    </reaction>
</comment>
<keyword evidence="5" id="KW-0274">FAD</keyword>
<dbReference type="Proteomes" id="UP000326950">
    <property type="component" value="Unassembled WGS sequence"/>
</dbReference>
<dbReference type="EC" id="1.5.5.2" evidence="2 5"/>
<keyword evidence="5" id="KW-0285">Flavoprotein</keyword>
<protein>
    <recommendedName>
        <fullName evidence="2 5">Proline dehydrogenase</fullName>
        <ecNumber evidence="2 5">1.5.5.2</ecNumber>
    </recommendedName>
</protein>
<dbReference type="PANTHER" id="PTHR13914:SF34">
    <property type="entry name" value="PROLINE DEHYDROGENASE"/>
    <property type="match status" value="1"/>
</dbReference>
<keyword evidence="8" id="KW-1185">Reference proteome</keyword>
<dbReference type="GO" id="GO:0010133">
    <property type="term" value="P:L-proline catabolic process to L-glutamate"/>
    <property type="evidence" value="ECO:0007669"/>
    <property type="project" value="TreeGrafter"/>
</dbReference>
<evidence type="ECO:0000259" key="6">
    <source>
        <dbReference type="Pfam" id="PF01619"/>
    </source>
</evidence>
<dbReference type="EMBL" id="ML738754">
    <property type="protein sequence ID" value="KAE8156613.1"/>
    <property type="molecule type" value="Genomic_DNA"/>
</dbReference>
<comment type="function">
    <text evidence="5">Converts proline to delta-1-pyrroline-5-carboxylate.</text>
</comment>
<dbReference type="SUPFAM" id="SSF51730">
    <property type="entry name" value="FAD-linked oxidoreductase"/>
    <property type="match status" value="1"/>
</dbReference>
<evidence type="ECO:0000256" key="5">
    <source>
        <dbReference type="RuleBase" id="RU364054"/>
    </source>
</evidence>
<dbReference type="GO" id="GO:0004657">
    <property type="term" value="F:proline dehydrogenase activity"/>
    <property type="evidence" value="ECO:0007669"/>
    <property type="project" value="UniProtKB-EC"/>
</dbReference>
<dbReference type="GO" id="GO:0005739">
    <property type="term" value="C:mitochondrion"/>
    <property type="evidence" value="ECO:0007669"/>
    <property type="project" value="TreeGrafter"/>
</dbReference>
<dbReference type="InterPro" id="IPR015659">
    <property type="entry name" value="Proline_oxidase"/>
</dbReference>
<evidence type="ECO:0000256" key="2">
    <source>
        <dbReference type="ARBA" id="ARBA00012695"/>
    </source>
</evidence>
<keyword evidence="4 5" id="KW-0642">Proline metabolism</keyword>
<evidence type="ECO:0000256" key="4">
    <source>
        <dbReference type="ARBA" id="ARBA00023062"/>
    </source>
</evidence>